<keyword evidence="11" id="KW-1185">Reference proteome</keyword>
<comment type="subcellular location">
    <subcellularLocation>
        <location evidence="1">Membrane</location>
        <topology evidence="1">Multi-pass membrane protein</topology>
    </subcellularLocation>
</comment>
<gene>
    <name evidence="10" type="ORF">D7V94_14355</name>
</gene>
<dbReference type="PANTHER" id="PTHR30576">
    <property type="entry name" value="COLANIC BIOSYNTHESIS UDP-GLUCOSE LIPID CARRIER TRANSFERASE"/>
    <property type="match status" value="1"/>
</dbReference>
<dbReference type="Proteomes" id="UP000280696">
    <property type="component" value="Unassembled WGS sequence"/>
</dbReference>
<evidence type="ECO:0000313" key="10">
    <source>
        <dbReference type="EMBL" id="RKI90355.1"/>
    </source>
</evidence>
<dbReference type="PANTHER" id="PTHR30576:SF0">
    <property type="entry name" value="UNDECAPRENYL-PHOSPHATE N-ACETYLGALACTOSAMINYL 1-PHOSPHATE TRANSFERASE-RELATED"/>
    <property type="match status" value="1"/>
</dbReference>
<accession>A0A3A9AVF5</accession>
<evidence type="ECO:0000259" key="9">
    <source>
        <dbReference type="Pfam" id="PF02397"/>
    </source>
</evidence>
<keyword evidence="5 8" id="KW-1133">Transmembrane helix</keyword>
<proteinExistence type="inferred from homology"/>
<evidence type="ECO:0000256" key="2">
    <source>
        <dbReference type="ARBA" id="ARBA00006464"/>
    </source>
</evidence>
<dbReference type="InterPro" id="IPR017475">
    <property type="entry name" value="EPS_sugar_tfrase"/>
</dbReference>
<evidence type="ECO:0000256" key="3">
    <source>
        <dbReference type="ARBA" id="ARBA00022679"/>
    </source>
</evidence>
<organism evidence="10 11">
    <name type="scientific">Parablautia intestinalis</name>
    <dbReference type="NCBI Taxonomy" id="2320100"/>
    <lineage>
        <taxon>Bacteria</taxon>
        <taxon>Bacillati</taxon>
        <taxon>Bacillota</taxon>
        <taxon>Clostridia</taxon>
        <taxon>Lachnospirales</taxon>
        <taxon>Lachnospiraceae</taxon>
        <taxon>Parablautia</taxon>
    </lineage>
</organism>
<dbReference type="Pfam" id="PF02397">
    <property type="entry name" value="Bac_transf"/>
    <property type="match status" value="1"/>
</dbReference>
<evidence type="ECO:0000256" key="8">
    <source>
        <dbReference type="SAM" id="Phobius"/>
    </source>
</evidence>
<protein>
    <submittedName>
        <fullName evidence="10">Sugar transferase</fullName>
    </submittedName>
</protein>
<dbReference type="AlphaFoldDB" id="A0A3A9AVF5"/>
<dbReference type="NCBIfam" id="TIGR03025">
    <property type="entry name" value="EPS_sugtrans"/>
    <property type="match status" value="1"/>
</dbReference>
<dbReference type="OrthoDB" id="9808602at2"/>
<comment type="caution">
    <text evidence="10">The sequence shown here is derived from an EMBL/GenBank/DDBJ whole genome shotgun (WGS) entry which is preliminary data.</text>
</comment>
<evidence type="ECO:0000256" key="4">
    <source>
        <dbReference type="ARBA" id="ARBA00022692"/>
    </source>
</evidence>
<dbReference type="EMBL" id="RAYQ01000015">
    <property type="protein sequence ID" value="RKI90355.1"/>
    <property type="molecule type" value="Genomic_DNA"/>
</dbReference>
<feature type="compositionally biased region" description="Basic and acidic residues" evidence="7">
    <location>
        <begin position="463"/>
        <end position="472"/>
    </location>
</feature>
<evidence type="ECO:0000256" key="5">
    <source>
        <dbReference type="ARBA" id="ARBA00022989"/>
    </source>
</evidence>
<dbReference type="InterPro" id="IPR003362">
    <property type="entry name" value="Bact_transf"/>
</dbReference>
<feature type="transmembrane region" description="Helical" evidence="8">
    <location>
        <begin position="115"/>
        <end position="138"/>
    </location>
</feature>
<keyword evidence="4 8" id="KW-0812">Transmembrane</keyword>
<comment type="similarity">
    <text evidence="2">Belongs to the bacterial sugar transferase family.</text>
</comment>
<evidence type="ECO:0000256" key="6">
    <source>
        <dbReference type="ARBA" id="ARBA00023136"/>
    </source>
</evidence>
<dbReference type="GO" id="GO:0016020">
    <property type="term" value="C:membrane"/>
    <property type="evidence" value="ECO:0007669"/>
    <property type="project" value="UniProtKB-SubCell"/>
</dbReference>
<feature type="transmembrane region" description="Helical" evidence="8">
    <location>
        <begin position="262"/>
        <end position="286"/>
    </location>
</feature>
<feature type="transmembrane region" description="Helical" evidence="8">
    <location>
        <begin position="52"/>
        <end position="72"/>
    </location>
</feature>
<feature type="transmembrane region" description="Helical" evidence="8">
    <location>
        <begin position="84"/>
        <end position="103"/>
    </location>
</feature>
<keyword evidence="3 10" id="KW-0808">Transferase</keyword>
<evidence type="ECO:0000313" key="11">
    <source>
        <dbReference type="Proteomes" id="UP000280696"/>
    </source>
</evidence>
<evidence type="ECO:0000256" key="1">
    <source>
        <dbReference type="ARBA" id="ARBA00004141"/>
    </source>
</evidence>
<evidence type="ECO:0000256" key="7">
    <source>
        <dbReference type="SAM" id="MobiDB-lite"/>
    </source>
</evidence>
<feature type="transmembrane region" description="Helical" evidence="8">
    <location>
        <begin position="12"/>
        <end position="32"/>
    </location>
</feature>
<keyword evidence="6 8" id="KW-0472">Membrane</keyword>
<feature type="domain" description="Bacterial sugar transferase" evidence="9">
    <location>
        <begin position="260"/>
        <end position="440"/>
    </location>
</feature>
<dbReference type="RefSeq" id="WP_120471068.1">
    <property type="nucleotide sequence ID" value="NZ_CATAJS010000002.1"/>
</dbReference>
<name>A0A3A9AVF5_9FIRM</name>
<sequence length="472" mass="54564">MKRLESLKRISVLWMSLVGLLIQTGIYAFIWFKYYYPIINNFNRGLKFTKNGHLLTIGLYFVLLFFFMNTYGGLKIGYLKSMDIFLSQLFSQLIVNVFTYFQLSLMNGWLVPADFFVVATFFQLLVAGGWTVICNSLYRRVFPPRKMLLVHGRRSIDDILRKFESRRDKYKIVKCMDVSEGLMNLEQEIVRGYGAVVLWDIPTEDRNRLLKFCYSRFIRVYMMPKIPDVLVKGSDQLHLFDTPLFLVREYALSVEQRAAKRLLDIVCAIILLAVAAPFMVLTAIVIKCYDGGPVFYKQIRCTAGGKKFYILKFRSMRVDAEKDGIARLASKNDSRITPIGKFIRAVRIDELPQLLNILKGDMSFIGPRPERPEIIEQYVEEMPEFLFRMKVKAGLAGYAQVYGKYNTTPYDKLKLDLSYIENYSVWLDIKLMLLTLKILIRPESTEGVESTQTTAMKAPNTGEAHENEDGNE</sequence>
<feature type="region of interest" description="Disordered" evidence="7">
    <location>
        <begin position="448"/>
        <end position="472"/>
    </location>
</feature>
<reference evidence="10 11" key="1">
    <citation type="submission" date="2018-09" db="EMBL/GenBank/DDBJ databases">
        <title>Murine metabolic-syndrome-specific gut microbial biobank.</title>
        <authorList>
            <person name="Liu C."/>
        </authorList>
    </citation>
    <scope>NUCLEOTIDE SEQUENCE [LARGE SCALE GENOMIC DNA]</scope>
    <source>
        <strain evidence="10 11">0.1xD8-82</strain>
    </source>
</reference>
<dbReference type="GO" id="GO:0016780">
    <property type="term" value="F:phosphotransferase activity, for other substituted phosphate groups"/>
    <property type="evidence" value="ECO:0007669"/>
    <property type="project" value="TreeGrafter"/>
</dbReference>